<comment type="similarity">
    <text evidence="1 6 7">Belongs to the bacterial ribosomal protein bL21 family.</text>
</comment>
<dbReference type="PROSITE" id="PS01169">
    <property type="entry name" value="RIBOSOMAL_L21"/>
    <property type="match status" value="1"/>
</dbReference>
<organism evidence="8 9">
    <name type="scientific">Hippea maritima (strain ATCC 700847 / DSM 10411 / MH2)</name>
    <dbReference type="NCBI Taxonomy" id="760142"/>
    <lineage>
        <taxon>Bacteria</taxon>
        <taxon>Pseudomonadati</taxon>
        <taxon>Campylobacterota</taxon>
        <taxon>Desulfurellia</taxon>
        <taxon>Desulfurellales</taxon>
        <taxon>Hippeaceae</taxon>
        <taxon>Hippea</taxon>
    </lineage>
</organism>
<evidence type="ECO:0000256" key="6">
    <source>
        <dbReference type="HAMAP-Rule" id="MF_01363"/>
    </source>
</evidence>
<dbReference type="GO" id="GO:0006412">
    <property type="term" value="P:translation"/>
    <property type="evidence" value="ECO:0007669"/>
    <property type="project" value="UniProtKB-UniRule"/>
</dbReference>
<reference evidence="9" key="2">
    <citation type="submission" date="2011-03" db="EMBL/GenBank/DDBJ databases">
        <title>The complete genome of Hippea maritima DSM 10411.</title>
        <authorList>
            <consortium name="US DOE Joint Genome Institute (JGI-PGF)"/>
            <person name="Lucas S."/>
            <person name="Copeland A."/>
            <person name="Lapidus A."/>
            <person name="Bruce D."/>
            <person name="Goodwin L."/>
            <person name="Pitluck S."/>
            <person name="Peters L."/>
            <person name="Kyrpides N."/>
            <person name="Mavromatis K."/>
            <person name="Pagani I."/>
            <person name="Ivanova N."/>
            <person name="Mikhailova N."/>
            <person name="Lu M."/>
            <person name="Detter J.C."/>
            <person name="Tapia R."/>
            <person name="Han C."/>
            <person name="Land M."/>
            <person name="Hauser L."/>
            <person name="Markowitz V."/>
            <person name="Cheng J.-F."/>
            <person name="Hugenholtz P."/>
            <person name="Woyke T."/>
            <person name="Wu D."/>
            <person name="Spring S."/>
            <person name="Schroeder M."/>
            <person name="Brambilla E."/>
            <person name="Klenk H.-P."/>
            <person name="Eisen J.A."/>
        </authorList>
    </citation>
    <scope>NUCLEOTIDE SEQUENCE [LARGE SCALE GENOMIC DNA]</scope>
    <source>
        <strain evidence="9">ATCC 700847 / DSM 10411 / MH2</strain>
    </source>
</reference>
<dbReference type="InterPro" id="IPR001787">
    <property type="entry name" value="Ribosomal_bL21"/>
</dbReference>
<dbReference type="NCBIfam" id="TIGR00061">
    <property type="entry name" value="L21"/>
    <property type="match status" value="1"/>
</dbReference>
<dbReference type="HOGENOM" id="CLU_061463_3_2_7"/>
<evidence type="ECO:0000256" key="4">
    <source>
        <dbReference type="ARBA" id="ARBA00022980"/>
    </source>
</evidence>
<dbReference type="FunCoup" id="F2LY04">
    <property type="interactions" value="492"/>
</dbReference>
<protein>
    <recommendedName>
        <fullName evidence="6">Large ribosomal subunit protein bL21</fullName>
    </recommendedName>
</protein>
<accession>F2LY04</accession>
<evidence type="ECO:0000256" key="5">
    <source>
        <dbReference type="ARBA" id="ARBA00023274"/>
    </source>
</evidence>
<keyword evidence="2 6" id="KW-0699">rRNA-binding</keyword>
<evidence type="ECO:0000256" key="2">
    <source>
        <dbReference type="ARBA" id="ARBA00022730"/>
    </source>
</evidence>
<dbReference type="KEGG" id="hmr:Hipma_0292"/>
<gene>
    <name evidence="6" type="primary">rplU</name>
    <name evidence="8" type="ordered locus">Hipma_0292</name>
</gene>
<dbReference type="GO" id="GO:0005737">
    <property type="term" value="C:cytoplasm"/>
    <property type="evidence" value="ECO:0007669"/>
    <property type="project" value="UniProtKB-ARBA"/>
</dbReference>
<keyword evidence="3 6" id="KW-0694">RNA-binding</keyword>
<dbReference type="GO" id="GO:0019843">
    <property type="term" value="F:rRNA binding"/>
    <property type="evidence" value="ECO:0007669"/>
    <property type="project" value="UniProtKB-UniRule"/>
</dbReference>
<comment type="subunit">
    <text evidence="6">Part of the 50S ribosomal subunit. Contacts protein L20.</text>
</comment>
<dbReference type="PANTHER" id="PTHR21349">
    <property type="entry name" value="50S RIBOSOMAL PROTEIN L21"/>
    <property type="match status" value="1"/>
</dbReference>
<dbReference type="RefSeq" id="WP_013681313.1">
    <property type="nucleotide sequence ID" value="NC_015318.1"/>
</dbReference>
<dbReference type="GO" id="GO:1990904">
    <property type="term" value="C:ribonucleoprotein complex"/>
    <property type="evidence" value="ECO:0007669"/>
    <property type="project" value="UniProtKB-KW"/>
</dbReference>
<dbReference type="AlphaFoldDB" id="F2LY04"/>
<name>F2LY04_HIPMA</name>
<keyword evidence="9" id="KW-1185">Reference proteome</keyword>
<dbReference type="GO" id="GO:0005840">
    <property type="term" value="C:ribosome"/>
    <property type="evidence" value="ECO:0007669"/>
    <property type="project" value="UniProtKB-KW"/>
</dbReference>
<evidence type="ECO:0000256" key="3">
    <source>
        <dbReference type="ARBA" id="ARBA00022884"/>
    </source>
</evidence>
<dbReference type="OrthoDB" id="9813334at2"/>
<dbReference type="InterPro" id="IPR018258">
    <property type="entry name" value="Ribosomal_bL21_CS"/>
</dbReference>
<dbReference type="GO" id="GO:0003735">
    <property type="term" value="F:structural constituent of ribosome"/>
    <property type="evidence" value="ECO:0007669"/>
    <property type="project" value="InterPro"/>
</dbReference>
<keyword evidence="5 6" id="KW-0687">Ribonucleoprotein</keyword>
<comment type="function">
    <text evidence="6 7">This protein binds to 23S rRNA in the presence of protein L20.</text>
</comment>
<keyword evidence="4 6" id="KW-0689">Ribosomal protein</keyword>
<dbReference type="InterPro" id="IPR028909">
    <property type="entry name" value="bL21-like"/>
</dbReference>
<evidence type="ECO:0000256" key="1">
    <source>
        <dbReference type="ARBA" id="ARBA00008563"/>
    </source>
</evidence>
<evidence type="ECO:0000313" key="9">
    <source>
        <dbReference type="Proteomes" id="UP000008139"/>
    </source>
</evidence>
<evidence type="ECO:0000256" key="7">
    <source>
        <dbReference type="RuleBase" id="RU000562"/>
    </source>
</evidence>
<dbReference type="STRING" id="760142.Hipma_0292"/>
<dbReference type="InParanoid" id="F2LY04"/>
<evidence type="ECO:0000313" key="8">
    <source>
        <dbReference type="EMBL" id="AEA33269.1"/>
    </source>
</evidence>
<dbReference type="EMBL" id="CP002606">
    <property type="protein sequence ID" value="AEA33269.1"/>
    <property type="molecule type" value="Genomic_DNA"/>
</dbReference>
<reference evidence="8 9" key="1">
    <citation type="journal article" date="2011" name="Stand. Genomic Sci.">
        <title>Complete genome sequence of the thermophilic sulfur-reducer Hippea maritima type strain (MH(2)).</title>
        <authorList>
            <person name="Huntemann M."/>
            <person name="Lu M."/>
            <person name="Nolan M."/>
            <person name="Lapidus A."/>
            <person name="Lucas S."/>
            <person name="Hammon N."/>
            <person name="Deshpande S."/>
            <person name="Cheng J.F."/>
            <person name="Tapia R."/>
            <person name="Han C."/>
            <person name="Goodwin L."/>
            <person name="Pitluck S."/>
            <person name="Liolios K."/>
            <person name="Pagani I."/>
            <person name="Ivanova N."/>
            <person name="Ovchinikova G."/>
            <person name="Pati A."/>
            <person name="Chen A."/>
            <person name="Palaniappan K."/>
            <person name="Land M."/>
            <person name="Hauser L."/>
            <person name="Jeffries C.D."/>
            <person name="Detter J.C."/>
            <person name="Brambilla E.M."/>
            <person name="Rohde M."/>
            <person name="Spring S."/>
            <person name="Goker M."/>
            <person name="Woyke T."/>
            <person name="Bristow J."/>
            <person name="Eisen J.A."/>
            <person name="Markowitz V."/>
            <person name="Hugenholtz P."/>
            <person name="Kyrpides N.C."/>
            <person name="Klenk H.P."/>
            <person name="Mavromatis K."/>
        </authorList>
    </citation>
    <scope>NUCLEOTIDE SEQUENCE [LARGE SCALE GENOMIC DNA]</scope>
    <source>
        <strain evidence="9">ATCC 700847 / DSM 10411 / MH2</strain>
    </source>
</reference>
<sequence>MFAVIETGGKQYIVKEGDIIKVEKLPVEDKSEISFDKVLMVGDKVGAPYVENAKVEAKVIRTAKAKKVIVFKFKRRKGYKRKKGHRQYFTEVKITKIVS</sequence>
<dbReference type="HAMAP" id="MF_01363">
    <property type="entry name" value="Ribosomal_bL21"/>
    <property type="match status" value="1"/>
</dbReference>
<dbReference type="InterPro" id="IPR036164">
    <property type="entry name" value="bL21-like_sf"/>
</dbReference>
<dbReference type="SUPFAM" id="SSF141091">
    <property type="entry name" value="L21p-like"/>
    <property type="match status" value="1"/>
</dbReference>
<dbReference type="Pfam" id="PF00829">
    <property type="entry name" value="Ribosomal_L21p"/>
    <property type="match status" value="1"/>
</dbReference>
<proteinExistence type="inferred from homology"/>
<dbReference type="eggNOG" id="COG0261">
    <property type="taxonomic scope" value="Bacteria"/>
</dbReference>
<dbReference type="PANTHER" id="PTHR21349:SF0">
    <property type="entry name" value="LARGE RIBOSOMAL SUBUNIT PROTEIN BL21M"/>
    <property type="match status" value="1"/>
</dbReference>
<dbReference type="Proteomes" id="UP000008139">
    <property type="component" value="Chromosome"/>
</dbReference>